<dbReference type="InParanoid" id="A0A369JW72"/>
<name>A0A369JW72_HYPMA</name>
<protein>
    <submittedName>
        <fullName evidence="1">Uncharacterized protein</fullName>
    </submittedName>
</protein>
<organism evidence="1 2">
    <name type="scientific">Hypsizygus marmoreus</name>
    <name type="common">White beech mushroom</name>
    <name type="synonym">Agaricus marmoreus</name>
    <dbReference type="NCBI Taxonomy" id="39966"/>
    <lineage>
        <taxon>Eukaryota</taxon>
        <taxon>Fungi</taxon>
        <taxon>Dikarya</taxon>
        <taxon>Basidiomycota</taxon>
        <taxon>Agaricomycotina</taxon>
        <taxon>Agaricomycetes</taxon>
        <taxon>Agaricomycetidae</taxon>
        <taxon>Agaricales</taxon>
        <taxon>Tricholomatineae</taxon>
        <taxon>Lyophyllaceae</taxon>
        <taxon>Hypsizygus</taxon>
    </lineage>
</organism>
<keyword evidence="2" id="KW-1185">Reference proteome</keyword>
<accession>A0A369JW72</accession>
<dbReference type="EMBL" id="LUEZ02000042">
    <property type="protein sequence ID" value="RDB24625.1"/>
    <property type="molecule type" value="Genomic_DNA"/>
</dbReference>
<sequence>MFIIQLNSIVHGRLTIWWQMTVGDVLKETYPMAAPSLYTSTSPSLLAPLSPDPHTLMNTMLKRITEQSLMCLLERVQTSRLTMYLYKEEAVTARRWFSDFRAGQWKAIMTS</sequence>
<dbReference type="Proteomes" id="UP000076154">
    <property type="component" value="Unassembled WGS sequence"/>
</dbReference>
<evidence type="ECO:0000313" key="2">
    <source>
        <dbReference type="Proteomes" id="UP000076154"/>
    </source>
</evidence>
<dbReference type="AlphaFoldDB" id="A0A369JW72"/>
<comment type="caution">
    <text evidence="1">The sequence shown here is derived from an EMBL/GenBank/DDBJ whole genome shotgun (WGS) entry which is preliminary data.</text>
</comment>
<gene>
    <name evidence="1" type="ORF">Hypma_008262</name>
</gene>
<evidence type="ECO:0000313" key="1">
    <source>
        <dbReference type="EMBL" id="RDB24625.1"/>
    </source>
</evidence>
<proteinExistence type="predicted"/>
<reference evidence="1" key="1">
    <citation type="submission" date="2018-04" db="EMBL/GenBank/DDBJ databases">
        <title>Whole genome sequencing of Hypsizygus marmoreus.</title>
        <authorList>
            <person name="Choi I.-G."/>
            <person name="Min B."/>
            <person name="Kim J.-G."/>
            <person name="Kim S."/>
            <person name="Oh Y.-L."/>
            <person name="Kong W.-S."/>
            <person name="Park H."/>
            <person name="Jeong J."/>
            <person name="Song E.-S."/>
        </authorList>
    </citation>
    <scope>NUCLEOTIDE SEQUENCE [LARGE SCALE GENOMIC DNA]</scope>
    <source>
        <strain evidence="1">51987-8</strain>
    </source>
</reference>